<proteinExistence type="predicted"/>
<reference evidence="2 3" key="1">
    <citation type="submission" date="2024-04" db="EMBL/GenBank/DDBJ databases">
        <title>Genome assembly C_amara_ONT_v2.</title>
        <authorList>
            <person name="Yant L."/>
            <person name="Moore C."/>
            <person name="Slenker M."/>
        </authorList>
    </citation>
    <scope>NUCLEOTIDE SEQUENCE [LARGE SCALE GENOMIC DNA]</scope>
    <source>
        <tissue evidence="2">Leaf</tissue>
    </source>
</reference>
<evidence type="ECO:0000256" key="1">
    <source>
        <dbReference type="SAM" id="MobiDB-lite"/>
    </source>
</evidence>
<accession>A0ABD1BYL2</accession>
<evidence type="ECO:0000313" key="3">
    <source>
        <dbReference type="Proteomes" id="UP001558713"/>
    </source>
</evidence>
<evidence type="ECO:0000313" key="2">
    <source>
        <dbReference type="EMBL" id="KAL1222314.1"/>
    </source>
</evidence>
<protein>
    <submittedName>
        <fullName evidence="2">Uncharacterized protein</fullName>
    </submittedName>
</protein>
<comment type="caution">
    <text evidence="2">The sequence shown here is derived from an EMBL/GenBank/DDBJ whole genome shotgun (WGS) entry which is preliminary data.</text>
</comment>
<feature type="compositionally biased region" description="Polar residues" evidence="1">
    <location>
        <begin position="129"/>
        <end position="141"/>
    </location>
</feature>
<dbReference type="AlphaFoldDB" id="A0ABD1BYL2"/>
<feature type="region of interest" description="Disordered" evidence="1">
    <location>
        <begin position="122"/>
        <end position="161"/>
    </location>
</feature>
<dbReference type="EMBL" id="JBANAX010000101">
    <property type="protein sequence ID" value="KAL1222314.1"/>
    <property type="molecule type" value="Genomic_DNA"/>
</dbReference>
<keyword evidence="3" id="KW-1185">Reference proteome</keyword>
<sequence length="161" mass="18386">MVLDTASRGDFLSNTLEEAMELIENLAASNSNRYPDYDRRVNRTPTSNKAIEDLTAKVDMLFKAQKRAVNFLENNDFDDEEKQTEDINFLGGKENYQNRGFNPNFRNHPNMSYRSTNVENPGDQFYPPRSSQNQVNYQNNAGYGKIGFNPQSGNAGSRDRI</sequence>
<gene>
    <name evidence="2" type="ORF">V5N11_012781</name>
</gene>
<organism evidence="2 3">
    <name type="scientific">Cardamine amara subsp. amara</name>
    <dbReference type="NCBI Taxonomy" id="228776"/>
    <lineage>
        <taxon>Eukaryota</taxon>
        <taxon>Viridiplantae</taxon>
        <taxon>Streptophyta</taxon>
        <taxon>Embryophyta</taxon>
        <taxon>Tracheophyta</taxon>
        <taxon>Spermatophyta</taxon>
        <taxon>Magnoliopsida</taxon>
        <taxon>eudicotyledons</taxon>
        <taxon>Gunneridae</taxon>
        <taxon>Pentapetalae</taxon>
        <taxon>rosids</taxon>
        <taxon>malvids</taxon>
        <taxon>Brassicales</taxon>
        <taxon>Brassicaceae</taxon>
        <taxon>Cardamineae</taxon>
        <taxon>Cardamine</taxon>
    </lineage>
</organism>
<name>A0ABD1BYL2_CARAN</name>
<dbReference type="Proteomes" id="UP001558713">
    <property type="component" value="Unassembled WGS sequence"/>
</dbReference>